<accession>A0ABU3C908</accession>
<reference evidence="1 2" key="1">
    <citation type="submission" date="2023-09" db="EMBL/GenBank/DDBJ databases">
        <authorList>
            <person name="Rey-Velasco X."/>
        </authorList>
    </citation>
    <scope>NUCLEOTIDE SEQUENCE [LARGE SCALE GENOMIC DNA]</scope>
    <source>
        <strain evidence="1 2">F363</strain>
    </source>
</reference>
<protein>
    <submittedName>
        <fullName evidence="1">Uncharacterized protein</fullName>
    </submittedName>
</protein>
<organism evidence="1 2">
    <name type="scientific">Autumnicola tepida</name>
    <dbReference type="NCBI Taxonomy" id="3075595"/>
    <lineage>
        <taxon>Bacteria</taxon>
        <taxon>Pseudomonadati</taxon>
        <taxon>Bacteroidota</taxon>
        <taxon>Flavobacteriia</taxon>
        <taxon>Flavobacteriales</taxon>
        <taxon>Flavobacteriaceae</taxon>
        <taxon>Autumnicola</taxon>
    </lineage>
</organism>
<comment type="caution">
    <text evidence="1">The sequence shown here is derived from an EMBL/GenBank/DDBJ whole genome shotgun (WGS) entry which is preliminary data.</text>
</comment>
<dbReference type="RefSeq" id="WP_311534462.1">
    <property type="nucleotide sequence ID" value="NZ_JAVRHQ010000008.1"/>
</dbReference>
<dbReference type="Proteomes" id="UP001262889">
    <property type="component" value="Unassembled WGS sequence"/>
</dbReference>
<evidence type="ECO:0000313" key="1">
    <source>
        <dbReference type="EMBL" id="MDT0642831.1"/>
    </source>
</evidence>
<proteinExistence type="predicted"/>
<dbReference type="EMBL" id="JAVRHQ010000008">
    <property type="protein sequence ID" value="MDT0642831.1"/>
    <property type="molecule type" value="Genomic_DNA"/>
</dbReference>
<gene>
    <name evidence="1" type="ORF">RM553_08310</name>
</gene>
<evidence type="ECO:0000313" key="2">
    <source>
        <dbReference type="Proteomes" id="UP001262889"/>
    </source>
</evidence>
<keyword evidence="2" id="KW-1185">Reference proteome</keyword>
<name>A0ABU3C908_9FLAO</name>
<sequence>MKIQLDIKSTIIGFLSAALLIATFSFKSSNAWVGGKFQTEVSEKGVIILDTETGAYIMTSDMRGYDWNKGNFTNTHQISKDNTKGK</sequence>